<sequence>MKEYNSLNNNKKYKILFVCLGNICRSASAEEVMRQVVRKAGLESEFVLDSAGISNYHQGDLPDSRMRLHAARRGYELTHRSRPVTYQDFFDFDMIIGMDESNMDALRDRAPGVEEERKLFRMTDFCRNHPGADHVPDPYYGGDQGFERVLDLLEDACAGLLEYLQR</sequence>
<dbReference type="InterPro" id="IPR036196">
    <property type="entry name" value="Ptyr_pPase_sf"/>
</dbReference>
<dbReference type="PRINTS" id="PR00719">
    <property type="entry name" value="LMWPTPASE"/>
</dbReference>
<evidence type="ECO:0000256" key="1">
    <source>
        <dbReference type="ARBA" id="ARBA00011063"/>
    </source>
</evidence>
<evidence type="ECO:0000256" key="2">
    <source>
        <dbReference type="ARBA" id="ARBA00022801"/>
    </source>
</evidence>
<organism evidence="4 5">
    <name type="scientific">Bacteroides eggerthii</name>
    <dbReference type="NCBI Taxonomy" id="28111"/>
    <lineage>
        <taxon>Bacteria</taxon>
        <taxon>Pseudomonadati</taxon>
        <taxon>Bacteroidota</taxon>
        <taxon>Bacteroidia</taxon>
        <taxon>Bacteroidales</taxon>
        <taxon>Bacteroidaceae</taxon>
        <taxon>Bacteroides</taxon>
    </lineage>
</organism>
<evidence type="ECO:0000259" key="3">
    <source>
        <dbReference type="SMART" id="SM00226"/>
    </source>
</evidence>
<evidence type="ECO:0000313" key="5">
    <source>
        <dbReference type="Proteomes" id="UP001228403"/>
    </source>
</evidence>
<dbReference type="PANTHER" id="PTHR47439:SF1">
    <property type="entry name" value="ACID PHOSPHATASE"/>
    <property type="match status" value="1"/>
</dbReference>
<comment type="similarity">
    <text evidence="1">Belongs to the low molecular weight phosphotyrosine protein phosphatase family.</text>
</comment>
<reference evidence="5" key="2">
    <citation type="submission" date="2023-07" db="EMBL/GenBank/DDBJ databases">
        <title>Identification and characterization of horizontal gene transfer across gut microbiota members of farm animals based on homology search.</title>
        <authorList>
            <person name="Schwarzerova J."/>
            <person name="Nykrynova M."/>
            <person name="Jureckova K."/>
            <person name="Cejkova D."/>
            <person name="Rychlik I."/>
        </authorList>
    </citation>
    <scope>NUCLEOTIDE SEQUENCE [LARGE SCALE GENOMIC DNA]</scope>
    <source>
        <strain evidence="5">ET4</strain>
    </source>
</reference>
<proteinExistence type="inferred from homology"/>
<dbReference type="EMBL" id="JAUDCF010000003">
    <property type="protein sequence ID" value="MDM8144842.1"/>
    <property type="molecule type" value="Genomic_DNA"/>
</dbReference>
<reference evidence="4 5" key="1">
    <citation type="submission" date="2023-06" db="EMBL/GenBank/DDBJ databases">
        <authorList>
            <person name="Zeman M."/>
            <person name="Kubasova T."/>
            <person name="Jahodarova E."/>
            <person name="Nykrynova M."/>
            <person name="Rychlik I."/>
        </authorList>
    </citation>
    <scope>NUCLEOTIDE SEQUENCE [LARGE SCALE GENOMIC DNA]</scope>
    <source>
        <strain evidence="4 5">ET4</strain>
    </source>
</reference>
<keyword evidence="2 4" id="KW-0378">Hydrolase</keyword>
<dbReference type="GO" id="GO:0004725">
    <property type="term" value="F:protein tyrosine phosphatase activity"/>
    <property type="evidence" value="ECO:0007669"/>
    <property type="project" value="UniProtKB-EC"/>
</dbReference>
<feature type="domain" description="Phosphotyrosine protein phosphatase I" evidence="3">
    <location>
        <begin position="13"/>
        <end position="163"/>
    </location>
</feature>
<dbReference type="Gene3D" id="3.40.50.2300">
    <property type="match status" value="1"/>
</dbReference>
<keyword evidence="5" id="KW-1185">Reference proteome</keyword>
<dbReference type="InterPro" id="IPR017867">
    <property type="entry name" value="Tyr_phospatase_low_mol_wt"/>
</dbReference>
<dbReference type="Pfam" id="PF01451">
    <property type="entry name" value="LMWPc"/>
    <property type="match status" value="1"/>
</dbReference>
<dbReference type="EC" id="3.1.3.48" evidence="4"/>
<dbReference type="SMART" id="SM00226">
    <property type="entry name" value="LMWPc"/>
    <property type="match status" value="1"/>
</dbReference>
<dbReference type="PANTHER" id="PTHR47439">
    <property type="entry name" value="LOW MOLECULAR WEIGHT PHOSPHOTYROSINE PROTEIN PHOSPHATASE-RELATED"/>
    <property type="match status" value="1"/>
</dbReference>
<accession>A0ABT7U2T9</accession>
<dbReference type="InterPro" id="IPR052995">
    <property type="entry name" value="LMW-PTP"/>
</dbReference>
<dbReference type="Proteomes" id="UP001228403">
    <property type="component" value="Unassembled WGS sequence"/>
</dbReference>
<dbReference type="CDD" id="cd16343">
    <property type="entry name" value="LMWPTP"/>
    <property type="match status" value="1"/>
</dbReference>
<comment type="caution">
    <text evidence="4">The sequence shown here is derived from an EMBL/GenBank/DDBJ whole genome shotgun (WGS) entry which is preliminary data.</text>
</comment>
<dbReference type="InterPro" id="IPR023485">
    <property type="entry name" value="Ptyr_pPase"/>
</dbReference>
<evidence type="ECO:0000313" key="4">
    <source>
        <dbReference type="EMBL" id="MDM8144842.1"/>
    </source>
</evidence>
<protein>
    <submittedName>
        <fullName evidence="4">Low molecular weight protein-tyrosine-phosphatase</fullName>
        <ecNumber evidence="4">3.1.3.48</ecNumber>
    </submittedName>
</protein>
<gene>
    <name evidence="4" type="ORF">QUW02_02665</name>
</gene>
<name>A0ABT7U2T9_9BACE</name>
<dbReference type="SUPFAM" id="SSF52788">
    <property type="entry name" value="Phosphotyrosine protein phosphatases I"/>
    <property type="match status" value="1"/>
</dbReference>